<dbReference type="AlphaFoldDB" id="A0A1Z5R358"/>
<keyword evidence="2" id="KW-1185">Reference proteome</keyword>
<organism evidence="1 2">
    <name type="scientific">Sorghum bicolor</name>
    <name type="common">Sorghum</name>
    <name type="synonym">Sorghum vulgare</name>
    <dbReference type="NCBI Taxonomy" id="4558"/>
    <lineage>
        <taxon>Eukaryota</taxon>
        <taxon>Viridiplantae</taxon>
        <taxon>Streptophyta</taxon>
        <taxon>Embryophyta</taxon>
        <taxon>Tracheophyta</taxon>
        <taxon>Spermatophyta</taxon>
        <taxon>Magnoliopsida</taxon>
        <taxon>Liliopsida</taxon>
        <taxon>Poales</taxon>
        <taxon>Poaceae</taxon>
        <taxon>PACMAD clade</taxon>
        <taxon>Panicoideae</taxon>
        <taxon>Andropogonodae</taxon>
        <taxon>Andropogoneae</taxon>
        <taxon>Sorghinae</taxon>
        <taxon>Sorghum</taxon>
    </lineage>
</organism>
<evidence type="ECO:0000313" key="2">
    <source>
        <dbReference type="Proteomes" id="UP000000768"/>
    </source>
</evidence>
<dbReference type="EMBL" id="CM000768">
    <property type="protein sequence ID" value="OQU78202.1"/>
    <property type="molecule type" value="Genomic_DNA"/>
</dbReference>
<name>A0A1Z5R358_SORBI</name>
<dbReference type="Proteomes" id="UP000000768">
    <property type="component" value="Chromosome 9"/>
</dbReference>
<dbReference type="Gramene" id="OQU78202">
    <property type="protein sequence ID" value="OQU78202"/>
    <property type="gene ID" value="SORBI_3009G176333"/>
</dbReference>
<protein>
    <submittedName>
        <fullName evidence="1">Uncharacterized protein</fullName>
    </submittedName>
</protein>
<reference evidence="1 2" key="1">
    <citation type="journal article" date="2009" name="Nature">
        <title>The Sorghum bicolor genome and the diversification of grasses.</title>
        <authorList>
            <person name="Paterson A.H."/>
            <person name="Bowers J.E."/>
            <person name="Bruggmann R."/>
            <person name="Dubchak I."/>
            <person name="Grimwood J."/>
            <person name="Gundlach H."/>
            <person name="Haberer G."/>
            <person name="Hellsten U."/>
            <person name="Mitros T."/>
            <person name="Poliakov A."/>
            <person name="Schmutz J."/>
            <person name="Spannagl M."/>
            <person name="Tang H."/>
            <person name="Wang X."/>
            <person name="Wicker T."/>
            <person name="Bharti A.K."/>
            <person name="Chapman J."/>
            <person name="Feltus F.A."/>
            <person name="Gowik U."/>
            <person name="Grigoriev I.V."/>
            <person name="Lyons E."/>
            <person name="Maher C.A."/>
            <person name="Martis M."/>
            <person name="Narechania A."/>
            <person name="Otillar R.P."/>
            <person name="Penning B.W."/>
            <person name="Salamov A.A."/>
            <person name="Wang Y."/>
            <person name="Zhang L."/>
            <person name="Carpita N.C."/>
            <person name="Freeling M."/>
            <person name="Gingle A.R."/>
            <person name="Hash C.T."/>
            <person name="Keller B."/>
            <person name="Klein P."/>
            <person name="Kresovich S."/>
            <person name="McCann M.C."/>
            <person name="Ming R."/>
            <person name="Peterson D.G."/>
            <person name="Mehboob-ur-Rahman"/>
            <person name="Ware D."/>
            <person name="Westhoff P."/>
            <person name="Mayer K.F."/>
            <person name="Messing J."/>
            <person name="Rokhsar D.S."/>
        </authorList>
    </citation>
    <scope>NUCLEOTIDE SEQUENCE [LARGE SCALE GENOMIC DNA]</scope>
    <source>
        <strain evidence="2">cv. BTx623</strain>
    </source>
</reference>
<gene>
    <name evidence="1" type="ORF">SORBI_3009G176333</name>
</gene>
<sequence>MDNSSSSKSDGFGGLVSSAIGKMTSVQLPLPKLRLMVTSFSSRRPSN</sequence>
<accession>A0A1Z5R358</accession>
<reference evidence="2" key="2">
    <citation type="journal article" date="2018" name="Plant J.">
        <title>The Sorghum bicolor reference genome: improved assembly, gene annotations, a transcriptome atlas, and signatures of genome organization.</title>
        <authorList>
            <person name="McCormick R.F."/>
            <person name="Truong S.K."/>
            <person name="Sreedasyam A."/>
            <person name="Jenkins J."/>
            <person name="Shu S."/>
            <person name="Sims D."/>
            <person name="Kennedy M."/>
            <person name="Amirebrahimi M."/>
            <person name="Weers B.D."/>
            <person name="McKinley B."/>
            <person name="Mattison A."/>
            <person name="Morishige D.T."/>
            <person name="Grimwood J."/>
            <person name="Schmutz J."/>
            <person name="Mullet J.E."/>
        </authorList>
    </citation>
    <scope>NUCLEOTIDE SEQUENCE [LARGE SCALE GENOMIC DNA]</scope>
    <source>
        <strain evidence="2">cv. BTx623</strain>
    </source>
</reference>
<dbReference type="InParanoid" id="A0A1Z5R358"/>
<proteinExistence type="predicted"/>
<evidence type="ECO:0000313" key="1">
    <source>
        <dbReference type="EMBL" id="OQU78202.1"/>
    </source>
</evidence>